<proteinExistence type="predicted"/>
<evidence type="ECO:0000313" key="3">
    <source>
        <dbReference type="Proteomes" id="UP000033865"/>
    </source>
</evidence>
<dbReference type="EMBL" id="LCRN01000066">
    <property type="protein sequence ID" value="KKW34577.1"/>
    <property type="molecule type" value="Genomic_DNA"/>
</dbReference>
<evidence type="ECO:0000259" key="1">
    <source>
        <dbReference type="Pfam" id="PF07866"/>
    </source>
</evidence>
<dbReference type="Proteomes" id="UP000033865">
    <property type="component" value="Unassembled WGS sequence"/>
</dbReference>
<accession>A0A0G2A1A7</accession>
<name>A0A0G2A1A7_9BACT</name>
<feature type="domain" description="DUF1653" evidence="1">
    <location>
        <begin position="10"/>
        <end position="70"/>
    </location>
</feature>
<reference evidence="2 3" key="1">
    <citation type="journal article" date="2015" name="Nature">
        <title>rRNA introns, odd ribosomes, and small enigmatic genomes across a large radiation of phyla.</title>
        <authorList>
            <person name="Brown C.T."/>
            <person name="Hug L.A."/>
            <person name="Thomas B.C."/>
            <person name="Sharon I."/>
            <person name="Castelle C.J."/>
            <person name="Singh A."/>
            <person name="Wilkins M.J."/>
            <person name="Williams K.H."/>
            <person name="Banfield J.F."/>
        </authorList>
    </citation>
    <scope>NUCLEOTIDE SEQUENCE [LARGE SCALE GENOMIC DNA]</scope>
</reference>
<dbReference type="Pfam" id="PF07866">
    <property type="entry name" value="DUF1653"/>
    <property type="match status" value="1"/>
</dbReference>
<sequence>MAPDLIQPGGTYQHYKGNVYKVIGVGKMEATQEDVVVYQGADHGSPIWVRSLAEFFSDVEWEGKTVPRYKFLSF</sequence>
<comment type="caution">
    <text evidence="2">The sequence shown here is derived from an EMBL/GenBank/DDBJ whole genome shotgun (WGS) entry which is preliminary data.</text>
</comment>
<evidence type="ECO:0000313" key="2">
    <source>
        <dbReference type="EMBL" id="KKW34577.1"/>
    </source>
</evidence>
<dbReference type="InterPro" id="IPR037135">
    <property type="entry name" value="DUF1653-like_dom_sf"/>
</dbReference>
<dbReference type="InterPro" id="IPR023387">
    <property type="entry name" value="DUF1653-like_dom"/>
</dbReference>
<organism evidence="2 3">
    <name type="scientific">Candidatus Uhrbacteria bacterium GW2011_GWC2_53_7</name>
    <dbReference type="NCBI Taxonomy" id="1618986"/>
    <lineage>
        <taxon>Bacteria</taxon>
        <taxon>Candidatus Uhriibacteriota</taxon>
    </lineage>
</organism>
<gene>
    <name evidence="2" type="ORF">UY82_C0066G0005</name>
</gene>
<dbReference type="Gene3D" id="2.30.30.320">
    <property type="entry name" value="DUF1653-like domain"/>
    <property type="match status" value="1"/>
</dbReference>
<protein>
    <submittedName>
        <fullName evidence="2">DUF1653-like protein domain-containing protein</fullName>
    </submittedName>
</protein>
<dbReference type="AlphaFoldDB" id="A0A0G2A1A7"/>